<feature type="domain" description="Reverse transcriptase" evidence="1">
    <location>
        <begin position="6"/>
        <end position="101"/>
    </location>
</feature>
<evidence type="ECO:0000313" key="2">
    <source>
        <dbReference type="EMBL" id="PKU44414.1"/>
    </source>
</evidence>
<dbReference type="Proteomes" id="UP000233556">
    <property type="component" value="Unassembled WGS sequence"/>
</dbReference>
<accession>A0A2I0UED2</accession>
<dbReference type="EMBL" id="KZ505829">
    <property type="protein sequence ID" value="PKU44414.1"/>
    <property type="molecule type" value="Genomic_DNA"/>
</dbReference>
<gene>
    <name evidence="2" type="ORF">llap_5283</name>
</gene>
<dbReference type="Pfam" id="PF00078">
    <property type="entry name" value="RVT_1"/>
    <property type="match status" value="1"/>
</dbReference>
<dbReference type="OrthoDB" id="410381at2759"/>
<keyword evidence="2" id="KW-0548">Nucleotidyltransferase</keyword>
<dbReference type="InterPro" id="IPR000477">
    <property type="entry name" value="RT_dom"/>
</dbReference>
<keyword evidence="3" id="KW-1185">Reference proteome</keyword>
<keyword evidence="2" id="KW-0808">Transferase</keyword>
<organism evidence="2 3">
    <name type="scientific">Limosa lapponica baueri</name>
    <dbReference type="NCBI Taxonomy" id="1758121"/>
    <lineage>
        <taxon>Eukaryota</taxon>
        <taxon>Metazoa</taxon>
        <taxon>Chordata</taxon>
        <taxon>Craniata</taxon>
        <taxon>Vertebrata</taxon>
        <taxon>Euteleostomi</taxon>
        <taxon>Archelosauria</taxon>
        <taxon>Archosauria</taxon>
        <taxon>Dinosauria</taxon>
        <taxon>Saurischia</taxon>
        <taxon>Theropoda</taxon>
        <taxon>Coelurosauria</taxon>
        <taxon>Aves</taxon>
        <taxon>Neognathae</taxon>
        <taxon>Neoaves</taxon>
        <taxon>Charadriiformes</taxon>
        <taxon>Scolopacidae</taxon>
        <taxon>Limosa</taxon>
    </lineage>
</organism>
<dbReference type="AlphaFoldDB" id="A0A2I0UED2"/>
<evidence type="ECO:0000313" key="3">
    <source>
        <dbReference type="Proteomes" id="UP000233556"/>
    </source>
</evidence>
<protein>
    <submittedName>
        <fullName evidence="2">Rna-directed dna polymerase from mobile element jockey-like</fullName>
    </submittedName>
</protein>
<reference evidence="3" key="2">
    <citation type="submission" date="2017-12" db="EMBL/GenBank/DDBJ databases">
        <title>Genome sequence of the Bar-tailed Godwit (Limosa lapponica baueri).</title>
        <authorList>
            <person name="Lima N.C.B."/>
            <person name="Parody-Merino A.M."/>
            <person name="Battley P.F."/>
            <person name="Fidler A.E."/>
            <person name="Prosdocimi F."/>
        </authorList>
    </citation>
    <scope>NUCLEOTIDE SEQUENCE [LARGE SCALE GENOMIC DNA]</scope>
</reference>
<sequence length="130" mass="14623">MEQILLETMLRHMGNKEVIGDSQHGFTEGKLCLTNLVAFYHGVTELVDKERTTDITYLDLCKAFDIVPHDICVSKLERHGFDGWITWIRNWLDGHTLQHNCKNCGQWLNIQVATSGDWCSSGVGTGTSAV</sequence>
<dbReference type="PANTHER" id="PTHR33332">
    <property type="entry name" value="REVERSE TRANSCRIPTASE DOMAIN-CONTAINING PROTEIN"/>
    <property type="match status" value="1"/>
</dbReference>
<proteinExistence type="predicted"/>
<dbReference type="GO" id="GO:0003964">
    <property type="term" value="F:RNA-directed DNA polymerase activity"/>
    <property type="evidence" value="ECO:0007669"/>
    <property type="project" value="UniProtKB-KW"/>
</dbReference>
<evidence type="ECO:0000259" key="1">
    <source>
        <dbReference type="Pfam" id="PF00078"/>
    </source>
</evidence>
<reference evidence="3" key="1">
    <citation type="submission" date="2017-11" db="EMBL/GenBank/DDBJ databases">
        <authorList>
            <person name="Lima N.C."/>
            <person name="Parody-Merino A.M."/>
            <person name="Battley P.F."/>
            <person name="Fidler A.E."/>
            <person name="Prosdocimi F."/>
        </authorList>
    </citation>
    <scope>NUCLEOTIDE SEQUENCE [LARGE SCALE GENOMIC DNA]</scope>
</reference>
<name>A0A2I0UED2_LIMLA</name>
<keyword evidence="2" id="KW-0695">RNA-directed DNA polymerase</keyword>